<protein>
    <recommendedName>
        <fullName evidence="2">SET domain-containing protein</fullName>
    </recommendedName>
</protein>
<evidence type="ECO:0000256" key="1">
    <source>
        <dbReference type="SAM" id="MobiDB-lite"/>
    </source>
</evidence>
<feature type="compositionally biased region" description="Basic residues" evidence="1">
    <location>
        <begin position="487"/>
        <end position="500"/>
    </location>
</feature>
<dbReference type="PANTHER" id="PTHR47332:SF4">
    <property type="entry name" value="SET DOMAIN-CONTAINING PROTEIN 5"/>
    <property type="match status" value="1"/>
</dbReference>
<dbReference type="SUPFAM" id="SSF82199">
    <property type="entry name" value="SET domain"/>
    <property type="match status" value="1"/>
</dbReference>
<keyword evidence="4" id="KW-1185">Reference proteome</keyword>
<dbReference type="Gene3D" id="2.170.270.10">
    <property type="entry name" value="SET domain"/>
    <property type="match status" value="1"/>
</dbReference>
<dbReference type="EMBL" id="JASNQZ010000003">
    <property type="protein sequence ID" value="KAL0959204.1"/>
    <property type="molecule type" value="Genomic_DNA"/>
</dbReference>
<dbReference type="PROSITE" id="PS50280">
    <property type="entry name" value="SET"/>
    <property type="match status" value="1"/>
</dbReference>
<dbReference type="InterPro" id="IPR001214">
    <property type="entry name" value="SET_dom"/>
</dbReference>
<dbReference type="CDD" id="cd20071">
    <property type="entry name" value="SET_SMYD"/>
    <property type="match status" value="1"/>
</dbReference>
<feature type="domain" description="SET" evidence="2">
    <location>
        <begin position="130"/>
        <end position="304"/>
    </location>
</feature>
<gene>
    <name evidence="3" type="ORF">HGRIS_014483</name>
</gene>
<dbReference type="SMART" id="SM00317">
    <property type="entry name" value="SET"/>
    <property type="match status" value="1"/>
</dbReference>
<name>A0ABR3JTN8_9AGAR</name>
<feature type="region of interest" description="Disordered" evidence="1">
    <location>
        <begin position="475"/>
        <end position="518"/>
    </location>
</feature>
<evidence type="ECO:0000259" key="2">
    <source>
        <dbReference type="PROSITE" id="PS50280"/>
    </source>
</evidence>
<comment type="caution">
    <text evidence="3">The sequence shown here is derived from an EMBL/GenBank/DDBJ whole genome shotgun (WGS) entry which is preliminary data.</text>
</comment>
<dbReference type="Pfam" id="PF00856">
    <property type="entry name" value="SET"/>
    <property type="match status" value="1"/>
</dbReference>
<proteinExistence type="predicted"/>
<reference evidence="4" key="1">
    <citation type="submission" date="2024-06" db="EMBL/GenBank/DDBJ databases">
        <title>Multi-omics analyses provide insights into the biosynthesis of the anticancer antibiotic pleurotin in Hohenbuehelia grisea.</title>
        <authorList>
            <person name="Weaver J.A."/>
            <person name="Alberti F."/>
        </authorList>
    </citation>
    <scope>NUCLEOTIDE SEQUENCE [LARGE SCALE GENOMIC DNA]</scope>
    <source>
        <strain evidence="4">T-177</strain>
    </source>
</reference>
<dbReference type="PANTHER" id="PTHR47332">
    <property type="entry name" value="SET DOMAIN-CONTAINING PROTEIN 5"/>
    <property type="match status" value="1"/>
</dbReference>
<organism evidence="3 4">
    <name type="scientific">Hohenbuehelia grisea</name>
    <dbReference type="NCBI Taxonomy" id="104357"/>
    <lineage>
        <taxon>Eukaryota</taxon>
        <taxon>Fungi</taxon>
        <taxon>Dikarya</taxon>
        <taxon>Basidiomycota</taxon>
        <taxon>Agaricomycotina</taxon>
        <taxon>Agaricomycetes</taxon>
        <taxon>Agaricomycetidae</taxon>
        <taxon>Agaricales</taxon>
        <taxon>Pleurotineae</taxon>
        <taxon>Pleurotaceae</taxon>
        <taxon>Hohenbuehelia</taxon>
    </lineage>
</organism>
<evidence type="ECO:0000313" key="3">
    <source>
        <dbReference type="EMBL" id="KAL0959204.1"/>
    </source>
</evidence>
<dbReference type="InterPro" id="IPR053185">
    <property type="entry name" value="SET_domain_protein"/>
</dbReference>
<dbReference type="InterPro" id="IPR046341">
    <property type="entry name" value="SET_dom_sf"/>
</dbReference>
<sequence length="518" mass="56919">MKRGFLTTTKAKLLAEKTGVGAGQAEMRFAHMPAGFDSKLSYGKIAQAGRPEGYEAQTLEFGPNAQISRGDFTGYDDDQILTTTLPSVSIHAKPSDVPGGYTECMVSGYVKRIICATPGFPQPPPQPKGPKAYRVTEIPGKGLGVVATRDLKANELVMSERALLIAPAAPRIALRLPDTFTHEQIRQAGLHEREKMMEPLLYRMDEEYKKQYMALHNSHLEDGSGPLIGIVRTNSFEISGLYDRGFSEAGGREGGYLGVFNVLSRVNHSCSPNLSRVWDMPSFSMVVYASQDIPAGSELCISYISPSITPASARQTQLAPYGFSCTCAACVGPRSAASDALRARMHKMAPNVDAMIRAWATNRSLPDDHLLKKALEDLAAVESEGLQQMTVFHDLLFLVYRCYVVLGDEENIKKFGKKIAATAVMQNGLNGKESSLMVMFGKVEIAKRDMFFGARKRRVVEAKVAEQKATPVETVVEEGEQRIAEKARKKKKKPKKKKKAKTQEAVQETSREADEEST</sequence>
<accession>A0ABR3JTN8</accession>
<evidence type="ECO:0000313" key="4">
    <source>
        <dbReference type="Proteomes" id="UP001556367"/>
    </source>
</evidence>
<dbReference type="Proteomes" id="UP001556367">
    <property type="component" value="Unassembled WGS sequence"/>
</dbReference>